<dbReference type="STRING" id="69960.SAMN05421720_12611"/>
<protein>
    <submittedName>
        <fullName evidence="1">P2-like prophage tail protein X</fullName>
    </submittedName>
</protein>
<dbReference type="AlphaFoldDB" id="A0A1G7HW76"/>
<gene>
    <name evidence="1" type="ORF">SAMN05421720_12611</name>
</gene>
<sequence>MAGTGLTRARQGDTVDLIAWRAYGETAMTEVLLDTPANRGLAALGDVLPEGTLVALPPRETPAPTPTHTLW</sequence>
<evidence type="ECO:0000313" key="2">
    <source>
        <dbReference type="Proteomes" id="UP000199412"/>
    </source>
</evidence>
<keyword evidence="2" id="KW-1185">Reference proteome</keyword>
<reference evidence="1 2" key="1">
    <citation type="submission" date="2016-10" db="EMBL/GenBank/DDBJ databases">
        <authorList>
            <person name="de Groot N.N."/>
        </authorList>
    </citation>
    <scope>NUCLEOTIDE SEQUENCE [LARGE SCALE GENOMIC DNA]</scope>
    <source>
        <strain evidence="1 2">ATCC 700224</strain>
    </source>
</reference>
<name>A0A1G7HW76_9PROT</name>
<dbReference type="Pfam" id="PF05489">
    <property type="entry name" value="Phage_tail_X"/>
    <property type="match status" value="1"/>
</dbReference>
<dbReference type="EMBL" id="FNAP01000026">
    <property type="protein sequence ID" value="SDF04692.1"/>
    <property type="molecule type" value="Genomic_DNA"/>
</dbReference>
<dbReference type="Proteomes" id="UP000199412">
    <property type="component" value="Unassembled WGS sequence"/>
</dbReference>
<dbReference type="InterPro" id="IPR008861">
    <property type="entry name" value="GpX-like"/>
</dbReference>
<organism evidence="1 2">
    <name type="scientific">Rhodospira trueperi</name>
    <dbReference type="NCBI Taxonomy" id="69960"/>
    <lineage>
        <taxon>Bacteria</taxon>
        <taxon>Pseudomonadati</taxon>
        <taxon>Pseudomonadota</taxon>
        <taxon>Alphaproteobacteria</taxon>
        <taxon>Rhodospirillales</taxon>
        <taxon>Rhodospirillaceae</taxon>
        <taxon>Rhodospira</taxon>
    </lineage>
</organism>
<dbReference type="OrthoDB" id="8759063at2"/>
<dbReference type="RefSeq" id="WP_092788075.1">
    <property type="nucleotide sequence ID" value="NZ_FNAP01000026.1"/>
</dbReference>
<evidence type="ECO:0000313" key="1">
    <source>
        <dbReference type="EMBL" id="SDF04692.1"/>
    </source>
</evidence>
<proteinExistence type="predicted"/>
<accession>A0A1G7HW76</accession>